<protein>
    <submittedName>
        <fullName evidence="1">Spore coat protein</fullName>
    </submittedName>
</protein>
<keyword evidence="1" id="KW-0946">Virion</keyword>
<dbReference type="InterPro" id="IPR012347">
    <property type="entry name" value="Ferritin-like"/>
</dbReference>
<sequence>MHRLLAAGKNDGRLIYFYKGGHLMSLTQAELMQLRENLSNEMLMIQKFGAFAAQCTDPQLKNVLTSVQQAHQRHYNTLIRHLGGQQLM</sequence>
<dbReference type="Proteomes" id="UP000063718">
    <property type="component" value="Unassembled WGS sequence"/>
</dbReference>
<proteinExistence type="predicted"/>
<dbReference type="Gene3D" id="1.20.1260.10">
    <property type="match status" value="1"/>
</dbReference>
<accession>A0A0S6UBB4</accession>
<organism evidence="1">
    <name type="scientific">Moorella thermoacetica Y72</name>
    <dbReference type="NCBI Taxonomy" id="1325331"/>
    <lineage>
        <taxon>Bacteria</taxon>
        <taxon>Bacillati</taxon>
        <taxon>Bacillota</taxon>
        <taxon>Clostridia</taxon>
        <taxon>Neomoorellales</taxon>
        <taxon>Neomoorellaceae</taxon>
        <taxon>Neomoorella</taxon>
    </lineage>
</organism>
<name>A0A0S6UBB4_NEOTH</name>
<dbReference type="AlphaFoldDB" id="A0A0S6UBB4"/>
<dbReference type="EMBL" id="DF238840">
    <property type="protein sequence ID" value="GAF24926.1"/>
    <property type="molecule type" value="Genomic_DNA"/>
</dbReference>
<gene>
    <name evidence="1" type="ORF">MTY_0254</name>
</gene>
<evidence type="ECO:0000313" key="1">
    <source>
        <dbReference type="EMBL" id="GAF24926.1"/>
    </source>
</evidence>
<reference evidence="1" key="1">
    <citation type="journal article" date="2014" name="Gene">
        <title>Genome-guided analysis of transformation efficiency and carbon dioxide assimilation by Moorella thermoacetica Y72.</title>
        <authorList>
            <person name="Tsukahara K."/>
            <person name="Kita A."/>
            <person name="Nakashimada Y."/>
            <person name="Hoshino T."/>
            <person name="Murakami K."/>
        </authorList>
    </citation>
    <scope>NUCLEOTIDE SEQUENCE [LARGE SCALE GENOMIC DNA]</scope>
    <source>
        <strain evidence="1">Y72</strain>
    </source>
</reference>
<keyword evidence="1" id="KW-0167">Capsid protein</keyword>